<dbReference type="Gene3D" id="2.60.40.10">
    <property type="entry name" value="Immunoglobulins"/>
    <property type="match status" value="1"/>
</dbReference>
<dbReference type="InterPro" id="IPR013151">
    <property type="entry name" value="Immunoglobulin_dom"/>
</dbReference>
<proteinExistence type="predicted"/>
<dbReference type="InterPro" id="IPR013783">
    <property type="entry name" value="Ig-like_fold"/>
</dbReference>
<dbReference type="PROSITE" id="PS50835">
    <property type="entry name" value="IG_LIKE"/>
    <property type="match status" value="1"/>
</dbReference>
<dbReference type="InterPro" id="IPR036179">
    <property type="entry name" value="Ig-like_dom_sf"/>
</dbReference>
<evidence type="ECO:0000313" key="3">
    <source>
        <dbReference type="Proteomes" id="UP001054945"/>
    </source>
</evidence>
<evidence type="ECO:0000313" key="2">
    <source>
        <dbReference type="EMBL" id="GIY09079.1"/>
    </source>
</evidence>
<dbReference type="Proteomes" id="UP001054945">
    <property type="component" value="Unassembled WGS sequence"/>
</dbReference>
<name>A0AAV4QIC8_CAEEX</name>
<evidence type="ECO:0000259" key="1">
    <source>
        <dbReference type="PROSITE" id="PS50835"/>
    </source>
</evidence>
<accession>A0AAV4QIC8</accession>
<gene>
    <name evidence="2" type="primary">HMCN1_2</name>
    <name evidence="2" type="ORF">CEXT_3831</name>
</gene>
<dbReference type="SUPFAM" id="SSF48726">
    <property type="entry name" value="Immunoglobulin"/>
    <property type="match status" value="1"/>
</dbReference>
<dbReference type="EMBL" id="BPLR01006328">
    <property type="protein sequence ID" value="GIY09079.1"/>
    <property type="molecule type" value="Genomic_DNA"/>
</dbReference>
<comment type="caution">
    <text evidence="2">The sequence shown here is derived from an EMBL/GenBank/DDBJ whole genome shotgun (WGS) entry which is preliminary data.</text>
</comment>
<protein>
    <submittedName>
        <fullName evidence="2">Hemicentin-1</fullName>
    </submittedName>
</protein>
<dbReference type="InterPro" id="IPR007110">
    <property type="entry name" value="Ig-like_dom"/>
</dbReference>
<dbReference type="AlphaFoldDB" id="A0AAV4QIC8"/>
<sequence length="120" mass="13521">MCSVRADPLPIVSWYVNDSIIIDGPRRTITEDGLFVRNLKTTDAGNYTCRAFVVTPHKSQIQDKDIAVYVHCTKKVDDSRLVSFSVEGHRASISMHRSRGTRNSKMTSKLFMIKGLSECL</sequence>
<organism evidence="2 3">
    <name type="scientific">Caerostris extrusa</name>
    <name type="common">Bark spider</name>
    <name type="synonym">Caerostris bankana</name>
    <dbReference type="NCBI Taxonomy" id="172846"/>
    <lineage>
        <taxon>Eukaryota</taxon>
        <taxon>Metazoa</taxon>
        <taxon>Ecdysozoa</taxon>
        <taxon>Arthropoda</taxon>
        <taxon>Chelicerata</taxon>
        <taxon>Arachnida</taxon>
        <taxon>Araneae</taxon>
        <taxon>Araneomorphae</taxon>
        <taxon>Entelegynae</taxon>
        <taxon>Araneoidea</taxon>
        <taxon>Araneidae</taxon>
        <taxon>Caerostris</taxon>
    </lineage>
</organism>
<feature type="domain" description="Ig-like" evidence="1">
    <location>
        <begin position="1"/>
        <end position="67"/>
    </location>
</feature>
<keyword evidence="3" id="KW-1185">Reference proteome</keyword>
<reference evidence="2 3" key="1">
    <citation type="submission" date="2021-06" db="EMBL/GenBank/DDBJ databases">
        <title>Caerostris extrusa draft genome.</title>
        <authorList>
            <person name="Kono N."/>
            <person name="Arakawa K."/>
        </authorList>
    </citation>
    <scope>NUCLEOTIDE SEQUENCE [LARGE SCALE GENOMIC DNA]</scope>
</reference>
<dbReference type="Pfam" id="PF00047">
    <property type="entry name" value="ig"/>
    <property type="match status" value="1"/>
</dbReference>